<accession>A0A9D3YIE4</accession>
<evidence type="ECO:0000313" key="1">
    <source>
        <dbReference type="EMBL" id="KAH3700611.1"/>
    </source>
</evidence>
<evidence type="ECO:0000313" key="2">
    <source>
        <dbReference type="Proteomes" id="UP000828390"/>
    </source>
</evidence>
<reference evidence="1" key="2">
    <citation type="submission" date="2020-11" db="EMBL/GenBank/DDBJ databases">
        <authorList>
            <person name="McCartney M.A."/>
            <person name="Auch B."/>
            <person name="Kono T."/>
            <person name="Mallez S."/>
            <person name="Becker A."/>
            <person name="Gohl D.M."/>
            <person name="Silverstein K.A.T."/>
            <person name="Koren S."/>
            <person name="Bechman K.B."/>
            <person name="Herman A."/>
            <person name="Abrahante J.E."/>
            <person name="Garbe J."/>
        </authorList>
    </citation>
    <scope>NUCLEOTIDE SEQUENCE</scope>
    <source>
        <strain evidence="1">Duluth1</strain>
        <tissue evidence="1">Whole animal</tissue>
    </source>
</reference>
<protein>
    <submittedName>
        <fullName evidence="1">Uncharacterized protein</fullName>
    </submittedName>
</protein>
<proteinExistence type="predicted"/>
<organism evidence="1 2">
    <name type="scientific">Dreissena polymorpha</name>
    <name type="common">Zebra mussel</name>
    <name type="synonym">Mytilus polymorpha</name>
    <dbReference type="NCBI Taxonomy" id="45954"/>
    <lineage>
        <taxon>Eukaryota</taxon>
        <taxon>Metazoa</taxon>
        <taxon>Spiralia</taxon>
        <taxon>Lophotrochozoa</taxon>
        <taxon>Mollusca</taxon>
        <taxon>Bivalvia</taxon>
        <taxon>Autobranchia</taxon>
        <taxon>Heteroconchia</taxon>
        <taxon>Euheterodonta</taxon>
        <taxon>Imparidentia</taxon>
        <taxon>Neoheterodontei</taxon>
        <taxon>Myida</taxon>
        <taxon>Dreissenoidea</taxon>
        <taxon>Dreissenidae</taxon>
        <taxon>Dreissena</taxon>
    </lineage>
</organism>
<gene>
    <name evidence="1" type="ORF">DPMN_075588</name>
</gene>
<sequence length="77" mass="8441">MSPTLGVGHTNYISLFLIGNYHAKIGNHNRGYEEIMGKLGEMTDTGERSTNMCTTINMGIGSMHKMIHGATWVSPDL</sequence>
<comment type="caution">
    <text evidence="1">The sequence shown here is derived from an EMBL/GenBank/DDBJ whole genome shotgun (WGS) entry which is preliminary data.</text>
</comment>
<dbReference type="Proteomes" id="UP000828390">
    <property type="component" value="Unassembled WGS sequence"/>
</dbReference>
<name>A0A9D3YIE4_DREPO</name>
<dbReference type="AlphaFoldDB" id="A0A9D3YIE4"/>
<dbReference type="EMBL" id="JAIWYP010000015">
    <property type="protein sequence ID" value="KAH3700611.1"/>
    <property type="molecule type" value="Genomic_DNA"/>
</dbReference>
<reference evidence="1" key="1">
    <citation type="journal article" date="2019" name="bioRxiv">
        <title>The Genome of the Zebra Mussel, Dreissena polymorpha: A Resource for Invasive Species Research.</title>
        <authorList>
            <person name="McCartney M.A."/>
            <person name="Auch B."/>
            <person name="Kono T."/>
            <person name="Mallez S."/>
            <person name="Zhang Y."/>
            <person name="Obille A."/>
            <person name="Becker A."/>
            <person name="Abrahante J.E."/>
            <person name="Garbe J."/>
            <person name="Badalamenti J.P."/>
            <person name="Herman A."/>
            <person name="Mangelson H."/>
            <person name="Liachko I."/>
            <person name="Sullivan S."/>
            <person name="Sone E.D."/>
            <person name="Koren S."/>
            <person name="Silverstein K.A.T."/>
            <person name="Beckman K.B."/>
            <person name="Gohl D.M."/>
        </authorList>
    </citation>
    <scope>NUCLEOTIDE SEQUENCE</scope>
    <source>
        <strain evidence="1">Duluth1</strain>
        <tissue evidence="1">Whole animal</tissue>
    </source>
</reference>
<keyword evidence="2" id="KW-1185">Reference proteome</keyword>